<feature type="compositionally biased region" description="Basic and acidic residues" evidence="1">
    <location>
        <begin position="312"/>
        <end position="321"/>
    </location>
</feature>
<evidence type="ECO:0000256" key="2">
    <source>
        <dbReference type="SAM" id="Phobius"/>
    </source>
</evidence>
<feature type="chain" id="PRO_5029826251" evidence="3">
    <location>
        <begin position="26"/>
        <end position="347"/>
    </location>
</feature>
<feature type="compositionally biased region" description="Polar residues" evidence="1">
    <location>
        <begin position="234"/>
        <end position="245"/>
    </location>
</feature>
<keyword evidence="3" id="KW-0732">Signal</keyword>
<evidence type="ECO:0000256" key="3">
    <source>
        <dbReference type="SAM" id="SignalP"/>
    </source>
</evidence>
<dbReference type="RefSeq" id="XP_030848283.1">
    <property type="nucleotide sequence ID" value="XM_030992423.1"/>
</dbReference>
<dbReference type="OMA" id="NTEIYQW"/>
<feature type="compositionally biased region" description="Basic and acidic residues" evidence="1">
    <location>
        <begin position="246"/>
        <end position="268"/>
    </location>
</feature>
<keyword evidence="2" id="KW-1133">Transmembrane helix</keyword>
<dbReference type="AlphaFoldDB" id="A0A7M7PA74"/>
<feature type="region of interest" description="Disordered" evidence="1">
    <location>
        <begin position="294"/>
        <end position="328"/>
    </location>
</feature>
<dbReference type="GeneID" id="105436764"/>
<keyword evidence="2" id="KW-0472">Membrane</keyword>
<dbReference type="KEGG" id="spu:105436764"/>
<feature type="transmembrane region" description="Helical" evidence="2">
    <location>
        <begin position="53"/>
        <end position="78"/>
    </location>
</feature>
<dbReference type="Proteomes" id="UP000007110">
    <property type="component" value="Unassembled WGS sequence"/>
</dbReference>
<keyword evidence="2" id="KW-0812">Transmembrane</keyword>
<protein>
    <submittedName>
        <fullName evidence="4">Uncharacterized protein</fullName>
    </submittedName>
</protein>
<feature type="signal peptide" evidence="3">
    <location>
        <begin position="1"/>
        <end position="25"/>
    </location>
</feature>
<keyword evidence="5" id="KW-1185">Reference proteome</keyword>
<organism evidence="4 5">
    <name type="scientific">Strongylocentrotus purpuratus</name>
    <name type="common">Purple sea urchin</name>
    <dbReference type="NCBI Taxonomy" id="7668"/>
    <lineage>
        <taxon>Eukaryota</taxon>
        <taxon>Metazoa</taxon>
        <taxon>Echinodermata</taxon>
        <taxon>Eleutherozoa</taxon>
        <taxon>Echinozoa</taxon>
        <taxon>Echinoidea</taxon>
        <taxon>Euechinoidea</taxon>
        <taxon>Echinacea</taxon>
        <taxon>Camarodonta</taxon>
        <taxon>Echinidea</taxon>
        <taxon>Strongylocentrotidae</taxon>
        <taxon>Strongylocentrotus</taxon>
    </lineage>
</organism>
<proteinExistence type="predicted"/>
<dbReference type="InParanoid" id="A0A7M7PA74"/>
<feature type="region of interest" description="Disordered" evidence="1">
    <location>
        <begin position="200"/>
        <end position="272"/>
    </location>
</feature>
<evidence type="ECO:0000313" key="4">
    <source>
        <dbReference type="EnsemblMetazoa" id="XP_030848283"/>
    </source>
</evidence>
<dbReference type="OrthoDB" id="10429452at2759"/>
<reference evidence="5" key="1">
    <citation type="submission" date="2015-02" db="EMBL/GenBank/DDBJ databases">
        <title>Genome sequencing for Strongylocentrotus purpuratus.</title>
        <authorList>
            <person name="Murali S."/>
            <person name="Liu Y."/>
            <person name="Vee V."/>
            <person name="English A."/>
            <person name="Wang M."/>
            <person name="Skinner E."/>
            <person name="Han Y."/>
            <person name="Muzny D.M."/>
            <person name="Worley K.C."/>
            <person name="Gibbs R.A."/>
        </authorList>
    </citation>
    <scope>NUCLEOTIDE SEQUENCE</scope>
</reference>
<evidence type="ECO:0000313" key="5">
    <source>
        <dbReference type="Proteomes" id="UP000007110"/>
    </source>
</evidence>
<dbReference type="EnsemblMetazoa" id="XM_030992423">
    <property type="protein sequence ID" value="XP_030848283"/>
    <property type="gene ID" value="LOC105436764"/>
</dbReference>
<accession>A0A7M7PA74</accession>
<evidence type="ECO:0000256" key="1">
    <source>
        <dbReference type="SAM" id="MobiDB-lite"/>
    </source>
</evidence>
<name>A0A7M7PA74_STRPU</name>
<reference evidence="4" key="2">
    <citation type="submission" date="2021-01" db="UniProtKB">
        <authorList>
            <consortium name="EnsemblMetazoa"/>
        </authorList>
    </citation>
    <scope>IDENTIFICATION</scope>
</reference>
<sequence length="347" mass="39605">MESCCGKFVFVAWVAAALMLPVVFCQTDAPTVAQSISPRTQTPSQSNTEIYQWVVGIVSVLIAFTLITIIGLLFRLFFHYVQERRLKRFGYLRSKVRRGRRRDRSQRAYVIATKRPPPVPTLSQRVHVDEYGHPVVDDYGYIPPPPPHSPPAPPINYQSGVVHNSSRSFVPIVDSYPEPLSDGLLMAFPQPYQEQQIPSQLTNQGQDTHVTRPSRLQHGPSHPPTIPEEDPIPNLTNQDALPQQQGKEHRSSTSKQEEDLPRDHDHRRSISAASVEDYGGWRRSAHDDEFIFGRRDSSRRSGSRSHRHHSGNRRDRNDRDPIYQSLSPSVVEQAVVRNPMHTHNRRF</sequence>
<feature type="compositionally biased region" description="Basic residues" evidence="1">
    <location>
        <begin position="301"/>
        <end position="311"/>
    </location>
</feature>